<gene>
    <name evidence="3" type="ORF">GAN59_08830</name>
</gene>
<dbReference type="InterPro" id="IPR045957">
    <property type="entry name" value="DUF6377"/>
</dbReference>
<feature type="domain" description="DUF6377" evidence="2">
    <location>
        <begin position="307"/>
        <end position="547"/>
    </location>
</feature>
<dbReference type="EMBL" id="WCRS01000004">
    <property type="protein sequence ID" value="KAB4475560.1"/>
    <property type="molecule type" value="Genomic_DNA"/>
</dbReference>
<accession>A0A6I0SD36</accession>
<proteinExistence type="predicted"/>
<reference evidence="3 4" key="1">
    <citation type="journal article" date="2019" name="Nat. Med.">
        <title>A library of human gut bacterial isolates paired with longitudinal multiomics data enables mechanistic microbiome research.</title>
        <authorList>
            <person name="Poyet M."/>
            <person name="Groussin M."/>
            <person name="Gibbons S.M."/>
            <person name="Avila-Pacheco J."/>
            <person name="Jiang X."/>
            <person name="Kearney S.M."/>
            <person name="Perrotta A.R."/>
            <person name="Berdy B."/>
            <person name="Zhao S."/>
            <person name="Lieberman T.D."/>
            <person name="Swanson P.K."/>
            <person name="Smith M."/>
            <person name="Roesemann S."/>
            <person name="Alexander J.E."/>
            <person name="Rich S.A."/>
            <person name="Livny J."/>
            <person name="Vlamakis H."/>
            <person name="Clish C."/>
            <person name="Bullock K."/>
            <person name="Deik A."/>
            <person name="Scott J."/>
            <person name="Pierce K.A."/>
            <person name="Xavier R.J."/>
            <person name="Alm E.J."/>
        </authorList>
    </citation>
    <scope>NUCLEOTIDE SEQUENCE [LARGE SCALE GENOMIC DNA]</scope>
    <source>
        <strain evidence="3 4">BIOML-A156</strain>
    </source>
</reference>
<organism evidence="3 4">
    <name type="scientific">Bacteroides thetaiotaomicron</name>
    <dbReference type="NCBI Taxonomy" id="818"/>
    <lineage>
        <taxon>Bacteria</taxon>
        <taxon>Pseudomonadati</taxon>
        <taxon>Bacteroidota</taxon>
        <taxon>Bacteroidia</taxon>
        <taxon>Bacteroidales</taxon>
        <taxon>Bacteroidaceae</taxon>
        <taxon>Bacteroides</taxon>
    </lineage>
</organism>
<dbReference type="Proteomes" id="UP000488521">
    <property type="component" value="Unassembled WGS sequence"/>
</dbReference>
<sequence>MLVLNRLLIISFLSLLPLSKNTSENENCYGDIFRFYYYNHYICHILKKHLMRNLTYYLLFLLFVYPLSLSAKHTDINKAALKKLDDIISKKETYQIRREKDIADLKVQLAHSTDPARNYELYASLFGAYLHYQADSALHYINRQMEILPQLNRPELEYEIVINRATVMGVMGMYIEAMEQLEKIDPKKLNEWTLLSYYQTYRACYGWLADYTTNKTEKEKYLKKTDLYRDSIIAAMPPEENKTIVMAERCIVTGKADTAIGMLNDALKDMEDERQKVYIYYTLSEAYSMKKDVEKEVYYLILTAITDLESSVREYASLQKLAHLMYELGDIDRAYKYLSCSMEDAVACNARLRFMEVTEFFPIIDKAYKLKEERERAVSRAMLISVSLLSLFLLIAIFYLYRWMKKISVMRRNLSLANKQMSAVNKELEQTGKIKEVYIARYLDRCVNYLDKLETYRRSLAKLAMSSRIDDLFKAIKSEQFIRDERNEFYNEFDKSFLKLFPHFITSFNNLLVEEARVYPKSDELLTTELRIFALIRLGVVDSNKIAHFLGYSLATIYNYRSRMRNKAAGDKDRFEQDVMNL</sequence>
<dbReference type="Pfam" id="PF19904">
    <property type="entry name" value="DUF6377"/>
    <property type="match status" value="1"/>
</dbReference>
<protein>
    <recommendedName>
        <fullName evidence="2">DUF6377 domain-containing protein</fullName>
    </recommendedName>
</protein>
<name>A0A6I0SD36_BACT4</name>
<keyword evidence="1" id="KW-0472">Membrane</keyword>
<evidence type="ECO:0000313" key="4">
    <source>
        <dbReference type="Proteomes" id="UP000488521"/>
    </source>
</evidence>
<keyword evidence="1" id="KW-0812">Transmembrane</keyword>
<comment type="caution">
    <text evidence="3">The sequence shown here is derived from an EMBL/GenBank/DDBJ whole genome shotgun (WGS) entry which is preliminary data.</text>
</comment>
<dbReference type="AlphaFoldDB" id="A0A6I0SD36"/>
<evidence type="ECO:0000259" key="2">
    <source>
        <dbReference type="Pfam" id="PF19904"/>
    </source>
</evidence>
<keyword evidence="1" id="KW-1133">Transmembrane helix</keyword>
<evidence type="ECO:0000313" key="3">
    <source>
        <dbReference type="EMBL" id="KAB4475560.1"/>
    </source>
</evidence>
<evidence type="ECO:0000256" key="1">
    <source>
        <dbReference type="SAM" id="Phobius"/>
    </source>
</evidence>
<feature type="transmembrane region" description="Helical" evidence="1">
    <location>
        <begin position="381"/>
        <end position="401"/>
    </location>
</feature>